<dbReference type="Pfam" id="PF25063">
    <property type="entry name" value="ARM_TT21_C"/>
    <property type="match status" value="1"/>
</dbReference>
<keyword evidence="9" id="KW-1185">Reference proteome</keyword>
<evidence type="ECO:0000259" key="7">
    <source>
        <dbReference type="Pfam" id="PF25068"/>
    </source>
</evidence>
<gene>
    <name evidence="8" type="primary">TTC21A</name>
</gene>
<dbReference type="GeneTree" id="ENSGT00390000005979"/>
<dbReference type="Ensembl" id="ENSUAMT00000028858.1">
    <property type="protein sequence ID" value="ENSUAMP00000025863.1"/>
    <property type="gene ID" value="ENSUAMG00000020073.1"/>
</dbReference>
<dbReference type="AlphaFoldDB" id="A0A452S1D9"/>
<dbReference type="PANTHER" id="PTHR14699">
    <property type="entry name" value="STI2 PROTEIN-RELATED"/>
    <property type="match status" value="1"/>
</dbReference>
<dbReference type="FunFam" id="1.25.40.10:FF:002178">
    <property type="entry name" value="Tetratricopeptide repeat domain 21A"/>
    <property type="match status" value="1"/>
</dbReference>
<sequence length="578" mass="66289">MPEKALEVYDEAYRKNPHDASLVSRIGQAYVKTHQYTKAINYYEAAQKISGQDFLCCDLAELLLKLKKFNKAEKVLKQALEHDSVRDVPSMMNDVKCLLLLAKVYKSHKKEDVMGTLDKAMDLQSRILKRVPLEQPEMIPSQKQLAASICVQFGEHYLAEKEFAKAVRSYKDALFYLPVDNKVVLELARLYLLQGQLDLCEQHCASLLQSEQNHETASVMMADLMFRKQKYEAAVNLYHQVLEKAPDNFLVLNKLIDLLWRSGRLEDAPAFFELTKRMSSRVPLEPGFNYCRGIYCWRIGQPNEALKFLNKARKDSTWGQSATYYMVQICLNPDNEIVGGEVFENLVAESNCTDRKDSEQHGVRTAEKLLREFYPHSAWGQTQLRLLQSLCLLATKEKANVEAALGTFIEMAQAEKDSVPALLAMAQAYALLKQVPKARTQLKRLAKAPWALGEAEDLEKSWLLLADLYCQGGKFDLASELLRRCIQYNKSCCKAYEYMGFIMEKEQSYKDAATNYQLAWKYSHHANPAIGFKLAFNYLKDKRFVEAIEVCHNVLREHPNYPQIREEILEKAQGSLRP</sequence>
<feature type="domain" description="Tetratricopeptide repeat protein 21A/21B fourth ARM" evidence="7">
    <location>
        <begin position="22"/>
        <end position="174"/>
    </location>
</feature>
<evidence type="ECO:0000256" key="2">
    <source>
        <dbReference type="ARBA" id="ARBA00022737"/>
    </source>
</evidence>
<dbReference type="FunFam" id="1.25.40.10:FF:001960">
    <property type="entry name" value="Tetratricopeptide repeat domain 21A"/>
    <property type="match status" value="1"/>
</dbReference>
<reference evidence="9" key="1">
    <citation type="submission" date="2016-06" db="EMBL/GenBank/DDBJ databases">
        <title>De novo assembly and RNA-Seq shows season-dependent expression and editing in black bear kidneys.</title>
        <authorList>
            <person name="Korstanje R."/>
            <person name="Srivastava A."/>
            <person name="Sarsani V.K."/>
            <person name="Sheehan S.M."/>
            <person name="Seger R.L."/>
            <person name="Barter M.E."/>
            <person name="Lindqvist C."/>
            <person name="Brody L.C."/>
            <person name="Mullikin J.C."/>
        </authorList>
    </citation>
    <scope>NUCLEOTIDE SEQUENCE [LARGE SCALE GENOMIC DNA]</scope>
</reference>
<dbReference type="SMART" id="SM00028">
    <property type="entry name" value="TPR"/>
    <property type="match status" value="7"/>
</dbReference>
<keyword evidence="2" id="KW-0677">Repeat</keyword>
<organism evidence="8 9">
    <name type="scientific">Ursus americanus</name>
    <name type="common">American black bear</name>
    <name type="synonym">Euarctos americanus</name>
    <dbReference type="NCBI Taxonomy" id="9643"/>
    <lineage>
        <taxon>Eukaryota</taxon>
        <taxon>Metazoa</taxon>
        <taxon>Chordata</taxon>
        <taxon>Craniata</taxon>
        <taxon>Vertebrata</taxon>
        <taxon>Euteleostomi</taxon>
        <taxon>Mammalia</taxon>
        <taxon>Eutheria</taxon>
        <taxon>Laurasiatheria</taxon>
        <taxon>Carnivora</taxon>
        <taxon>Caniformia</taxon>
        <taxon>Ursidae</taxon>
        <taxon>Ursus</taxon>
    </lineage>
</organism>
<dbReference type="InterPro" id="IPR011990">
    <property type="entry name" value="TPR-like_helical_dom_sf"/>
</dbReference>
<reference evidence="8" key="3">
    <citation type="submission" date="2025-09" db="UniProtKB">
        <authorList>
            <consortium name="Ensembl"/>
        </authorList>
    </citation>
    <scope>IDENTIFICATION</scope>
</reference>
<evidence type="ECO:0000256" key="4">
    <source>
        <dbReference type="PROSITE-ProRule" id="PRU00339"/>
    </source>
</evidence>
<evidence type="ECO:0000313" key="8">
    <source>
        <dbReference type="Ensembl" id="ENSUAMP00000025863.1"/>
    </source>
</evidence>
<feature type="repeat" description="TPR" evidence="4">
    <location>
        <begin position="20"/>
        <end position="53"/>
    </location>
</feature>
<proteinExistence type="inferred from homology"/>
<dbReference type="InterPro" id="IPR056834">
    <property type="entry name" value="ARM_TT21_C"/>
</dbReference>
<evidence type="ECO:0000256" key="1">
    <source>
        <dbReference type="ARBA" id="ARBA00010935"/>
    </source>
</evidence>
<feature type="repeat" description="TPR" evidence="4">
    <location>
        <begin position="147"/>
        <end position="180"/>
    </location>
</feature>
<dbReference type="Pfam" id="PF25064">
    <property type="entry name" value="ARM_TT21_5th"/>
    <property type="match status" value="1"/>
</dbReference>
<dbReference type="GO" id="GO:0061512">
    <property type="term" value="P:protein localization to cilium"/>
    <property type="evidence" value="ECO:0007669"/>
    <property type="project" value="TreeGrafter"/>
</dbReference>
<protein>
    <submittedName>
        <fullName evidence="8">Tetratricopeptide repeat domain 21A</fullName>
    </submittedName>
</protein>
<dbReference type="Pfam" id="PF25068">
    <property type="entry name" value="ARM_TT21_4th"/>
    <property type="match status" value="1"/>
</dbReference>
<dbReference type="GO" id="GO:0030991">
    <property type="term" value="C:intraciliary transport particle A"/>
    <property type="evidence" value="ECO:0007669"/>
    <property type="project" value="TreeGrafter"/>
</dbReference>
<dbReference type="PROSITE" id="PS50005">
    <property type="entry name" value="TPR"/>
    <property type="match status" value="3"/>
</dbReference>
<dbReference type="PANTHER" id="PTHR14699:SF2">
    <property type="entry name" value="TETRATRICOPEPTIDE REPEAT PROTEIN 21A"/>
    <property type="match status" value="1"/>
</dbReference>
<name>A0A452S1D9_URSAM</name>
<dbReference type="InterPro" id="IPR040364">
    <property type="entry name" value="TTC21A/TTC21B"/>
</dbReference>
<evidence type="ECO:0000259" key="5">
    <source>
        <dbReference type="Pfam" id="PF25063"/>
    </source>
</evidence>
<evidence type="ECO:0000256" key="3">
    <source>
        <dbReference type="ARBA" id="ARBA00022803"/>
    </source>
</evidence>
<feature type="repeat" description="TPR" evidence="4">
    <location>
        <begin position="215"/>
        <end position="248"/>
    </location>
</feature>
<dbReference type="InterPro" id="IPR056836">
    <property type="entry name" value="ARM_TT21_4th"/>
</dbReference>
<evidence type="ECO:0000259" key="6">
    <source>
        <dbReference type="Pfam" id="PF25064"/>
    </source>
</evidence>
<reference evidence="8" key="2">
    <citation type="submission" date="2025-08" db="UniProtKB">
        <authorList>
            <consortium name="Ensembl"/>
        </authorList>
    </citation>
    <scope>IDENTIFICATION</scope>
</reference>
<dbReference type="Proteomes" id="UP000291022">
    <property type="component" value="Unassembled WGS sequence"/>
</dbReference>
<evidence type="ECO:0000313" key="9">
    <source>
        <dbReference type="Proteomes" id="UP000291022"/>
    </source>
</evidence>
<accession>A0A452S1D9</accession>
<dbReference type="FunFam" id="1.25.40.10:FF:000377">
    <property type="entry name" value="Tetratricopeptide repeat domain 21B"/>
    <property type="match status" value="1"/>
</dbReference>
<dbReference type="InterPro" id="IPR056835">
    <property type="entry name" value="ARM_TT21_5th"/>
</dbReference>
<dbReference type="Gene3D" id="1.25.40.10">
    <property type="entry name" value="Tetratricopeptide repeat domain"/>
    <property type="match status" value="3"/>
</dbReference>
<dbReference type="GO" id="GO:0005929">
    <property type="term" value="C:cilium"/>
    <property type="evidence" value="ECO:0007669"/>
    <property type="project" value="GOC"/>
</dbReference>
<feature type="domain" description="Tetratricopeptide repeat protein 21A/21B C-terminal ARM" evidence="5">
    <location>
        <begin position="365"/>
        <end position="573"/>
    </location>
</feature>
<dbReference type="SUPFAM" id="SSF48452">
    <property type="entry name" value="TPR-like"/>
    <property type="match status" value="3"/>
</dbReference>
<keyword evidence="3 4" id="KW-0802">TPR repeat</keyword>
<feature type="domain" description="Tetratricopeptide repeat protein 21A/21B fifth ARM repeats" evidence="6">
    <location>
        <begin position="215"/>
        <end position="331"/>
    </location>
</feature>
<dbReference type="InterPro" id="IPR019734">
    <property type="entry name" value="TPR_rpt"/>
</dbReference>
<dbReference type="GO" id="GO:0035721">
    <property type="term" value="P:intraciliary retrograde transport"/>
    <property type="evidence" value="ECO:0007669"/>
    <property type="project" value="TreeGrafter"/>
</dbReference>
<comment type="similarity">
    <text evidence="1">Belongs to the TTC21 family.</text>
</comment>